<evidence type="ECO:0000313" key="1">
    <source>
        <dbReference type="EMBL" id="EPX84779.1"/>
    </source>
</evidence>
<gene>
    <name evidence="1" type="ORF">Salmuc_01352</name>
</gene>
<dbReference type="eggNOG" id="ENOG5033UDG">
    <property type="taxonomic scope" value="Bacteria"/>
</dbReference>
<dbReference type="EMBL" id="APVH01000012">
    <property type="protein sequence ID" value="EPX84779.1"/>
    <property type="molecule type" value="Genomic_DNA"/>
</dbReference>
<accession>S9SER8</accession>
<dbReference type="OrthoDB" id="7850673at2"/>
<dbReference type="AlphaFoldDB" id="S9SER8"/>
<dbReference type="STRING" id="1123237.Salmuc_01352"/>
<dbReference type="HOGENOM" id="CLU_969398_0_0_5"/>
<reference evidence="2" key="1">
    <citation type="journal article" date="2014" name="Stand. Genomic Sci.">
        <title>Genome sequence of the exopolysaccharide-producing Salipiger mucosus type strain (DSM 16094(T)), a moderately halophilic member of the Roseobacter clade.</title>
        <authorList>
            <person name="Riedel T."/>
            <person name="Spring S."/>
            <person name="Fiebig A."/>
            <person name="Petersen J."/>
            <person name="Kyrpides N.C."/>
            <person name="Goker M."/>
            <person name="Klenk H.P."/>
        </authorList>
    </citation>
    <scope>NUCLEOTIDE SEQUENCE [LARGE SCALE GENOMIC DNA]</scope>
    <source>
        <strain evidence="2">DSM 16094</strain>
    </source>
</reference>
<dbReference type="RefSeq" id="WP_020042148.1">
    <property type="nucleotide sequence ID" value="NZ_KE557274.1"/>
</dbReference>
<protein>
    <submittedName>
        <fullName evidence="1">Uncharacterized protein</fullName>
    </submittedName>
</protein>
<organism evidence="1 2">
    <name type="scientific">Salipiger mucosus DSM 16094</name>
    <dbReference type="NCBI Taxonomy" id="1123237"/>
    <lineage>
        <taxon>Bacteria</taxon>
        <taxon>Pseudomonadati</taxon>
        <taxon>Pseudomonadota</taxon>
        <taxon>Alphaproteobacteria</taxon>
        <taxon>Rhodobacterales</taxon>
        <taxon>Roseobacteraceae</taxon>
        <taxon>Salipiger</taxon>
    </lineage>
</organism>
<evidence type="ECO:0000313" key="2">
    <source>
        <dbReference type="Proteomes" id="UP000015347"/>
    </source>
</evidence>
<name>S9SER8_9RHOB</name>
<sequence length="287" mass="31824">MKIDYNIPPFETEADVRLADSMLYAALVEELGDIIEPFATLHEHSGDRPLWGRDRFRNRVSRIAECVHAYSDPSVLSALDDARIVSRHAVADEMDRLARQGVGAVLRNMRDPVERVRFCQPGDRFESHATAIGADRYDHDVLVQSNRDLKYLRRFLVVGGVIAGESPVRHCSETPLDVLDPENRDRQSRLPWSELEPGDTDAFALQREIANGLLSDFPLASGAIDVGLCDDPDVGPAAYIESVTAGRPGDLDTFFADPRTYARAIAENLHLIEPAFAIEPTAQGAEF</sequence>
<comment type="caution">
    <text evidence="1">The sequence shown here is derived from an EMBL/GenBank/DDBJ whole genome shotgun (WGS) entry which is preliminary data.</text>
</comment>
<dbReference type="Proteomes" id="UP000015347">
    <property type="component" value="Unassembled WGS sequence"/>
</dbReference>
<keyword evidence="2" id="KW-1185">Reference proteome</keyword>
<proteinExistence type="predicted"/>